<dbReference type="Proteomes" id="UP000010472">
    <property type="component" value="Chromosome"/>
</dbReference>
<dbReference type="HOGENOM" id="CLU_1575854_0_0_3"/>
<dbReference type="RefSeq" id="WP_015201173.1">
    <property type="nucleotide sequence ID" value="NC_019753.1"/>
</dbReference>
<organism evidence="2 3">
    <name type="scientific">Crinalium epipsammum PCC 9333</name>
    <dbReference type="NCBI Taxonomy" id="1173022"/>
    <lineage>
        <taxon>Bacteria</taxon>
        <taxon>Bacillati</taxon>
        <taxon>Cyanobacteriota</taxon>
        <taxon>Cyanophyceae</taxon>
        <taxon>Gomontiellales</taxon>
        <taxon>Gomontiellaceae</taxon>
        <taxon>Crinalium</taxon>
    </lineage>
</organism>
<dbReference type="eggNOG" id="ENOG502ZVXZ">
    <property type="taxonomic scope" value="Bacteria"/>
</dbReference>
<feature type="chain" id="PRO_5003937686" evidence="1">
    <location>
        <begin position="22"/>
        <end position="169"/>
    </location>
</feature>
<dbReference type="KEGG" id="cep:Cri9333_0025"/>
<protein>
    <submittedName>
        <fullName evidence="2">Uncharacterized protein</fullName>
    </submittedName>
</protein>
<sequence>MVFSLTSFSLWLALLTPLCNSAELLNSVKPFQNLQYVNLPTGLCNGLSASILWEVNGKEYSGLICDRDNSSHIFLQKLVSYTSNGKAIWQIVSVETLPKPKAGELLVNAGCFDKNDKSKPIIALVKDLGSQPYKIVRAWETNLIKEKFEEINSTQVVCYDPFVDEPLGR</sequence>
<reference evidence="2 3" key="1">
    <citation type="submission" date="2012-06" db="EMBL/GenBank/DDBJ databases">
        <title>Finished chromosome of genome of Crinalium epipsammum PCC 9333.</title>
        <authorList>
            <consortium name="US DOE Joint Genome Institute"/>
            <person name="Gugger M."/>
            <person name="Coursin T."/>
            <person name="Rippka R."/>
            <person name="Tandeau De Marsac N."/>
            <person name="Huntemann M."/>
            <person name="Wei C.-L."/>
            <person name="Han J."/>
            <person name="Detter J.C."/>
            <person name="Han C."/>
            <person name="Tapia R."/>
            <person name="Davenport K."/>
            <person name="Daligault H."/>
            <person name="Erkkila T."/>
            <person name="Gu W."/>
            <person name="Munk A.C.C."/>
            <person name="Teshima H."/>
            <person name="Xu Y."/>
            <person name="Chain P."/>
            <person name="Chen A."/>
            <person name="Krypides N."/>
            <person name="Mavromatis K."/>
            <person name="Markowitz V."/>
            <person name="Szeto E."/>
            <person name="Ivanova N."/>
            <person name="Mikhailova N."/>
            <person name="Ovchinnikova G."/>
            <person name="Pagani I."/>
            <person name="Pati A."/>
            <person name="Goodwin L."/>
            <person name="Peters L."/>
            <person name="Pitluck S."/>
            <person name="Woyke T."/>
            <person name="Kerfeld C."/>
        </authorList>
    </citation>
    <scope>NUCLEOTIDE SEQUENCE [LARGE SCALE GENOMIC DNA]</scope>
    <source>
        <strain evidence="2 3">PCC 9333</strain>
    </source>
</reference>
<dbReference type="OrthoDB" id="583277at2"/>
<dbReference type="AlphaFoldDB" id="K9VU04"/>
<keyword evidence="1" id="KW-0732">Signal</keyword>
<name>K9VU04_9CYAN</name>
<accession>K9VU04</accession>
<dbReference type="EMBL" id="CP003620">
    <property type="protein sequence ID" value="AFZ11029.1"/>
    <property type="molecule type" value="Genomic_DNA"/>
</dbReference>
<evidence type="ECO:0000256" key="1">
    <source>
        <dbReference type="SAM" id="SignalP"/>
    </source>
</evidence>
<keyword evidence="3" id="KW-1185">Reference proteome</keyword>
<gene>
    <name evidence="2" type="ORF">Cri9333_0025</name>
</gene>
<evidence type="ECO:0000313" key="2">
    <source>
        <dbReference type="EMBL" id="AFZ11029.1"/>
    </source>
</evidence>
<proteinExistence type="predicted"/>
<feature type="signal peptide" evidence="1">
    <location>
        <begin position="1"/>
        <end position="21"/>
    </location>
</feature>
<evidence type="ECO:0000313" key="3">
    <source>
        <dbReference type="Proteomes" id="UP000010472"/>
    </source>
</evidence>